<dbReference type="InParanoid" id="Q2LV97"/>
<organism evidence="2 3">
    <name type="scientific">Syntrophus aciditrophicus (strain SB)</name>
    <dbReference type="NCBI Taxonomy" id="56780"/>
    <lineage>
        <taxon>Bacteria</taxon>
        <taxon>Pseudomonadati</taxon>
        <taxon>Thermodesulfobacteriota</taxon>
        <taxon>Syntrophia</taxon>
        <taxon>Syntrophales</taxon>
        <taxon>Syntrophaceae</taxon>
        <taxon>Syntrophus</taxon>
    </lineage>
</organism>
<name>Q2LV97_SYNAS</name>
<reference evidence="2 3" key="1">
    <citation type="journal article" date="2007" name="Proc. Natl. Acad. Sci. U.S.A.">
        <title>The genome of Syntrophus aciditrophicus: life at the thermodynamic limit of microbial growth.</title>
        <authorList>
            <person name="McInerney M.J."/>
            <person name="Rohlin L."/>
            <person name="Mouttaki H."/>
            <person name="Kim U."/>
            <person name="Krupp R.S."/>
            <person name="Rios-Hernandez L."/>
            <person name="Sieber J."/>
            <person name="Struchtemeyer C.G."/>
            <person name="Bhattacharyya A."/>
            <person name="Campbell J.W."/>
            <person name="Gunsalus R.P."/>
        </authorList>
    </citation>
    <scope>NUCLEOTIDE SEQUENCE [LARGE SCALE GENOMIC DNA]</scope>
    <source>
        <strain evidence="2 3">SB</strain>
    </source>
</reference>
<dbReference type="EMBL" id="CP000252">
    <property type="protein sequence ID" value="ABC78006.1"/>
    <property type="molecule type" value="Genomic_DNA"/>
</dbReference>
<dbReference type="AlphaFoldDB" id="Q2LV97"/>
<evidence type="ECO:0000313" key="3">
    <source>
        <dbReference type="Proteomes" id="UP000001933"/>
    </source>
</evidence>
<keyword evidence="1" id="KW-1133">Transmembrane helix</keyword>
<evidence type="ECO:0000256" key="1">
    <source>
        <dbReference type="SAM" id="Phobius"/>
    </source>
</evidence>
<keyword evidence="1" id="KW-0812">Transmembrane</keyword>
<keyword evidence="1" id="KW-0472">Membrane</keyword>
<accession>Q2LV97</accession>
<feature type="transmembrane region" description="Helical" evidence="1">
    <location>
        <begin position="6"/>
        <end position="28"/>
    </location>
</feature>
<dbReference type="KEGG" id="sat:SYN_03103"/>
<gene>
    <name evidence="2" type="ORF">SYN_03103</name>
</gene>
<protein>
    <submittedName>
        <fullName evidence="2">Hypothetical membrane protein</fullName>
    </submittedName>
</protein>
<keyword evidence="3" id="KW-1185">Reference proteome</keyword>
<proteinExistence type="predicted"/>
<evidence type="ECO:0000313" key="2">
    <source>
        <dbReference type="EMBL" id="ABC78006.1"/>
    </source>
</evidence>
<dbReference type="Proteomes" id="UP000001933">
    <property type="component" value="Chromosome"/>
</dbReference>
<sequence>MANLGVKSITMVHEIVIMLFFLPSFVVTKTTGPGYISVKALLIGISLMSTLTPVLFEVSVYFQFDP</sequence>
<feature type="transmembrane region" description="Helical" evidence="1">
    <location>
        <begin position="40"/>
        <end position="64"/>
    </location>
</feature>
<dbReference type="HOGENOM" id="CLU_2829703_0_0_7"/>